<dbReference type="Gene3D" id="1.20.1070.10">
    <property type="entry name" value="Rhodopsin 7-helix transmembrane proteins"/>
    <property type="match status" value="1"/>
</dbReference>
<dbReference type="PROSITE" id="PS00237">
    <property type="entry name" value="G_PROTEIN_RECEP_F1_1"/>
    <property type="match status" value="1"/>
</dbReference>
<gene>
    <name evidence="11" type="primary">Mrgprx1_0</name>
    <name evidence="11" type="ORF">EUBBOU_R15141</name>
</gene>
<reference evidence="11 12" key="1">
    <citation type="submission" date="2019-09" db="EMBL/GenBank/DDBJ databases">
        <title>Bird 10,000 Genomes (B10K) Project - Family phase.</title>
        <authorList>
            <person name="Zhang G."/>
        </authorList>
    </citation>
    <scope>NUCLEOTIDE SEQUENCE [LARGE SCALE GENOMIC DNA]</scope>
    <source>
        <strain evidence="11">B10K-DU-001-04</strain>
        <tissue evidence="11">Muscle</tissue>
    </source>
</reference>
<name>A0A7K8Y4R9_9PICI</name>
<dbReference type="InterPro" id="IPR017452">
    <property type="entry name" value="GPCR_Rhodpsn_7TM"/>
</dbReference>
<feature type="transmembrane region" description="Helical" evidence="9">
    <location>
        <begin position="34"/>
        <end position="59"/>
    </location>
</feature>
<protein>
    <submittedName>
        <fullName evidence="11">MRGX1 protein</fullName>
    </submittedName>
</protein>
<feature type="non-terminal residue" evidence="11">
    <location>
        <position position="140"/>
    </location>
</feature>
<evidence type="ECO:0000256" key="7">
    <source>
        <dbReference type="ARBA" id="ARBA00023224"/>
    </source>
</evidence>
<keyword evidence="5 9" id="KW-0472">Membrane</keyword>
<keyword evidence="6 8" id="KW-0675">Receptor</keyword>
<evidence type="ECO:0000313" key="12">
    <source>
        <dbReference type="Proteomes" id="UP000583613"/>
    </source>
</evidence>
<proteinExistence type="inferred from homology"/>
<accession>A0A7K8Y4R9</accession>
<evidence type="ECO:0000256" key="3">
    <source>
        <dbReference type="ARBA" id="ARBA00022989"/>
    </source>
</evidence>
<dbReference type="SUPFAM" id="SSF81321">
    <property type="entry name" value="Family A G protein-coupled receptor-like"/>
    <property type="match status" value="1"/>
</dbReference>
<keyword evidence="2 8" id="KW-0812">Transmembrane</keyword>
<dbReference type="Pfam" id="PF00001">
    <property type="entry name" value="7tm_1"/>
    <property type="match status" value="1"/>
</dbReference>
<comment type="caution">
    <text evidence="11">The sequence shown here is derived from an EMBL/GenBank/DDBJ whole genome shotgun (WGS) entry which is preliminary data.</text>
</comment>
<organism evidence="11 12">
    <name type="scientific">Eubucco bourcierii</name>
    <name type="common">red-headed barbet</name>
    <dbReference type="NCBI Taxonomy" id="91767"/>
    <lineage>
        <taxon>Eukaryota</taxon>
        <taxon>Metazoa</taxon>
        <taxon>Chordata</taxon>
        <taxon>Craniata</taxon>
        <taxon>Vertebrata</taxon>
        <taxon>Euteleostomi</taxon>
        <taxon>Archelosauria</taxon>
        <taxon>Archosauria</taxon>
        <taxon>Dinosauria</taxon>
        <taxon>Saurischia</taxon>
        <taxon>Theropoda</taxon>
        <taxon>Coelurosauria</taxon>
        <taxon>Aves</taxon>
        <taxon>Neognathae</taxon>
        <taxon>Neoaves</taxon>
        <taxon>Telluraves</taxon>
        <taxon>Coraciimorphae</taxon>
        <taxon>Piciformes</taxon>
        <taxon>Ramphastidae</taxon>
        <taxon>Eubucco</taxon>
    </lineage>
</organism>
<evidence type="ECO:0000313" key="11">
    <source>
        <dbReference type="EMBL" id="NXF98563.1"/>
    </source>
</evidence>
<sequence length="140" mass="15426">EMTTTQESLSATTPGRTASPRFAYNPCERPSDGIVVTSGVCTCISLCGLVGNLVVLWFLGCRMKHNSFTVYVLNLAIADSSLLLLLLLNLSLHFIAPEYCISPDVFFLTNSILFFLFLFCYFAGMYLLTAMSVERCLAVV</sequence>
<dbReference type="GO" id="GO:0005886">
    <property type="term" value="C:plasma membrane"/>
    <property type="evidence" value="ECO:0007669"/>
    <property type="project" value="TreeGrafter"/>
</dbReference>
<evidence type="ECO:0000256" key="6">
    <source>
        <dbReference type="ARBA" id="ARBA00023170"/>
    </source>
</evidence>
<dbReference type="InterPro" id="IPR000276">
    <property type="entry name" value="GPCR_Rhodpsn"/>
</dbReference>
<dbReference type="PANTHER" id="PTHR11334:SF68">
    <property type="entry name" value="G-PROTEIN COUPLED RECEPTORS FAMILY 1 PROFILE DOMAIN-CONTAINING PROTEIN-RELATED"/>
    <property type="match status" value="1"/>
</dbReference>
<dbReference type="OrthoDB" id="9896011at2759"/>
<feature type="non-terminal residue" evidence="11">
    <location>
        <position position="1"/>
    </location>
</feature>
<keyword evidence="4 8" id="KW-0297">G-protein coupled receptor</keyword>
<evidence type="ECO:0000256" key="2">
    <source>
        <dbReference type="ARBA" id="ARBA00022692"/>
    </source>
</evidence>
<feature type="transmembrane region" description="Helical" evidence="9">
    <location>
        <begin position="71"/>
        <end position="95"/>
    </location>
</feature>
<evidence type="ECO:0000256" key="4">
    <source>
        <dbReference type="ARBA" id="ARBA00023040"/>
    </source>
</evidence>
<dbReference type="PRINTS" id="PR00237">
    <property type="entry name" value="GPCRRHODOPSN"/>
</dbReference>
<dbReference type="Proteomes" id="UP000583613">
    <property type="component" value="Unassembled WGS sequence"/>
</dbReference>
<keyword evidence="12" id="KW-1185">Reference proteome</keyword>
<dbReference type="EMBL" id="VWZE01026265">
    <property type="protein sequence ID" value="NXF98563.1"/>
    <property type="molecule type" value="Genomic_DNA"/>
</dbReference>
<evidence type="ECO:0000259" key="10">
    <source>
        <dbReference type="PROSITE" id="PS50262"/>
    </source>
</evidence>
<dbReference type="PROSITE" id="PS50262">
    <property type="entry name" value="G_PROTEIN_RECEP_F1_2"/>
    <property type="match status" value="1"/>
</dbReference>
<dbReference type="AlphaFoldDB" id="A0A7K8Y4R9"/>
<evidence type="ECO:0000256" key="9">
    <source>
        <dbReference type="SAM" id="Phobius"/>
    </source>
</evidence>
<dbReference type="PANTHER" id="PTHR11334">
    <property type="entry name" value="MAS-RELATED G-PROTEIN COUPLED RECEPTOR"/>
    <property type="match status" value="1"/>
</dbReference>
<evidence type="ECO:0000256" key="8">
    <source>
        <dbReference type="RuleBase" id="RU000688"/>
    </source>
</evidence>
<keyword evidence="7 8" id="KW-0807">Transducer</keyword>
<evidence type="ECO:0000256" key="5">
    <source>
        <dbReference type="ARBA" id="ARBA00023136"/>
    </source>
</evidence>
<evidence type="ECO:0000256" key="1">
    <source>
        <dbReference type="ARBA" id="ARBA00004141"/>
    </source>
</evidence>
<dbReference type="InterPro" id="IPR026234">
    <property type="entry name" value="MRGPCRFAMILY"/>
</dbReference>
<comment type="similarity">
    <text evidence="8">Belongs to the G-protein coupled receptor 1 family.</text>
</comment>
<comment type="subcellular location">
    <subcellularLocation>
        <location evidence="1">Membrane</location>
        <topology evidence="1">Multi-pass membrane protein</topology>
    </subcellularLocation>
</comment>
<dbReference type="GO" id="GO:0004930">
    <property type="term" value="F:G protein-coupled receptor activity"/>
    <property type="evidence" value="ECO:0007669"/>
    <property type="project" value="UniProtKB-KW"/>
</dbReference>
<feature type="transmembrane region" description="Helical" evidence="9">
    <location>
        <begin position="107"/>
        <end position="128"/>
    </location>
</feature>
<dbReference type="PRINTS" id="PR02108">
    <property type="entry name" value="MRGPCRFAMILY"/>
</dbReference>
<feature type="domain" description="G-protein coupled receptors family 1 profile" evidence="10">
    <location>
        <begin position="51"/>
        <end position="140"/>
    </location>
</feature>
<keyword evidence="3 9" id="KW-1133">Transmembrane helix</keyword>